<evidence type="ECO:0000313" key="4">
    <source>
        <dbReference type="Proteomes" id="UP000324222"/>
    </source>
</evidence>
<protein>
    <submittedName>
        <fullName evidence="3">Uncharacterized protein</fullName>
    </submittedName>
</protein>
<name>A0A5B7ITY4_PORTR</name>
<proteinExistence type="predicted"/>
<dbReference type="AlphaFoldDB" id="A0A5B7ITY4"/>
<evidence type="ECO:0000256" key="2">
    <source>
        <dbReference type="SAM" id="SignalP"/>
    </source>
</evidence>
<dbReference type="Proteomes" id="UP000324222">
    <property type="component" value="Unassembled WGS sequence"/>
</dbReference>
<feature type="chain" id="PRO_5022885202" evidence="2">
    <location>
        <begin position="20"/>
        <end position="49"/>
    </location>
</feature>
<evidence type="ECO:0000313" key="3">
    <source>
        <dbReference type="EMBL" id="MPC85843.1"/>
    </source>
</evidence>
<evidence type="ECO:0000256" key="1">
    <source>
        <dbReference type="SAM" id="MobiDB-lite"/>
    </source>
</evidence>
<feature type="signal peptide" evidence="2">
    <location>
        <begin position="1"/>
        <end position="19"/>
    </location>
</feature>
<gene>
    <name evidence="3" type="ORF">E2C01_080641</name>
</gene>
<keyword evidence="4" id="KW-1185">Reference proteome</keyword>
<reference evidence="3 4" key="1">
    <citation type="submission" date="2019-05" db="EMBL/GenBank/DDBJ databases">
        <title>Another draft genome of Portunus trituberculatus and its Hox gene families provides insights of decapod evolution.</title>
        <authorList>
            <person name="Jeong J.-H."/>
            <person name="Song I."/>
            <person name="Kim S."/>
            <person name="Choi T."/>
            <person name="Kim D."/>
            <person name="Ryu S."/>
            <person name="Kim W."/>
        </authorList>
    </citation>
    <scope>NUCLEOTIDE SEQUENCE [LARGE SCALE GENOMIC DNA]</scope>
    <source>
        <tissue evidence="3">Muscle</tissue>
    </source>
</reference>
<feature type="compositionally biased region" description="Acidic residues" evidence="1">
    <location>
        <begin position="22"/>
        <end position="36"/>
    </location>
</feature>
<organism evidence="3 4">
    <name type="scientific">Portunus trituberculatus</name>
    <name type="common">Swimming crab</name>
    <name type="synonym">Neptunus trituberculatus</name>
    <dbReference type="NCBI Taxonomy" id="210409"/>
    <lineage>
        <taxon>Eukaryota</taxon>
        <taxon>Metazoa</taxon>
        <taxon>Ecdysozoa</taxon>
        <taxon>Arthropoda</taxon>
        <taxon>Crustacea</taxon>
        <taxon>Multicrustacea</taxon>
        <taxon>Malacostraca</taxon>
        <taxon>Eumalacostraca</taxon>
        <taxon>Eucarida</taxon>
        <taxon>Decapoda</taxon>
        <taxon>Pleocyemata</taxon>
        <taxon>Brachyura</taxon>
        <taxon>Eubrachyura</taxon>
        <taxon>Portunoidea</taxon>
        <taxon>Portunidae</taxon>
        <taxon>Portuninae</taxon>
        <taxon>Portunus</taxon>
    </lineage>
</organism>
<feature type="region of interest" description="Disordered" evidence="1">
    <location>
        <begin position="21"/>
        <end position="49"/>
    </location>
</feature>
<sequence>MKGGCSVVVVVTTLTGLKAIEPYDDGGGGDDGDSDSPADCSVVVTGKRN</sequence>
<dbReference type="EMBL" id="VSRR010069758">
    <property type="protein sequence ID" value="MPC85843.1"/>
    <property type="molecule type" value="Genomic_DNA"/>
</dbReference>
<accession>A0A5B7ITY4</accession>
<keyword evidence="2" id="KW-0732">Signal</keyword>
<comment type="caution">
    <text evidence="3">The sequence shown here is derived from an EMBL/GenBank/DDBJ whole genome shotgun (WGS) entry which is preliminary data.</text>
</comment>